<evidence type="ECO:0000313" key="2">
    <source>
        <dbReference type="EMBL" id="QNQ12047.1"/>
    </source>
</evidence>
<feature type="compositionally biased region" description="Pro residues" evidence="1">
    <location>
        <begin position="1002"/>
        <end position="1017"/>
    </location>
</feature>
<name>A0A7H0LQU4_9SPHN</name>
<accession>A0A7H0LQU4</accession>
<dbReference type="AlphaFoldDB" id="A0A7H0LQU4"/>
<gene>
    <name evidence="2" type="ORF">H3Z74_14935</name>
</gene>
<protein>
    <submittedName>
        <fullName evidence="2">YdbH domain-containing protein</fullName>
    </submittedName>
</protein>
<organism evidence="2 3">
    <name type="scientific">Sphingomonas alpina</name>
    <dbReference type="NCBI Taxonomy" id="653931"/>
    <lineage>
        <taxon>Bacteria</taxon>
        <taxon>Pseudomonadati</taxon>
        <taxon>Pseudomonadota</taxon>
        <taxon>Alphaproteobacteria</taxon>
        <taxon>Sphingomonadales</taxon>
        <taxon>Sphingomonadaceae</taxon>
        <taxon>Sphingomonas</taxon>
    </lineage>
</organism>
<evidence type="ECO:0000313" key="3">
    <source>
        <dbReference type="Proteomes" id="UP000516148"/>
    </source>
</evidence>
<keyword evidence="3" id="KW-1185">Reference proteome</keyword>
<dbReference type="Proteomes" id="UP000516148">
    <property type="component" value="Chromosome"/>
</dbReference>
<evidence type="ECO:0000256" key="1">
    <source>
        <dbReference type="SAM" id="MobiDB-lite"/>
    </source>
</evidence>
<dbReference type="EMBL" id="CP061038">
    <property type="protein sequence ID" value="QNQ12047.1"/>
    <property type="molecule type" value="Genomic_DNA"/>
</dbReference>
<feature type="compositionally biased region" description="Basic and acidic residues" evidence="1">
    <location>
        <begin position="1027"/>
        <end position="1038"/>
    </location>
</feature>
<dbReference type="Pfam" id="PF11739">
    <property type="entry name" value="YdbH-like"/>
    <property type="match status" value="1"/>
</dbReference>
<dbReference type="KEGG" id="spap:H3Z74_14935"/>
<dbReference type="InterPro" id="IPR021730">
    <property type="entry name" value="YdbH"/>
</dbReference>
<reference evidence="2 3" key="1">
    <citation type="submission" date="2020-09" db="EMBL/GenBank/DDBJ databases">
        <title>Sphingomonas sp., a new species isolated from pork steak.</title>
        <authorList>
            <person name="Heidler von Heilborn D."/>
        </authorList>
    </citation>
    <scope>NUCLEOTIDE SEQUENCE [LARGE SCALE GENOMIC DNA]</scope>
    <source>
        <strain evidence="3">S8-3T</strain>
    </source>
</reference>
<sequence>MALWTQRKTIASNYVDSFLAENHVPARYSIADLGFDRQRLTNVVLGDPAHPDLVADWIELRTNVGFSGASVDAVRAGHVRLRGKLIDGKISLGALDRLLPAPSGKPFALPAIGLDVADGRMRLETPHGVIGLKLSGRGRLDDGFAGTLAAVSDRLDAGSCIAEKPAAALKIRITKARPSLTGPVRAVAVTCGDTRVAGLGGDLGLALSETLDRWTGKARLAVATVRHPQAQLAAISGTIGFAGTAAETKGRVDLAASRFGSAVASGSSLAIAGDYRIASQSGFTGTIGAGTVALAKSYLAPIGQLATMGQGTPVGPIVAQLAKAAITAGNAFSVNGDVAAVIGGNSGRVDVSKVALSSPSGLEATLDNAALSYGWPKDGVRIAGQLDIGGGGFPLMSATLAQSAPGKPVTGVATLRQPYTANGASLALTPVRFSATPGGNTRVSTRATLSGPLGDGRVDGLSVALDGAWNGGSRLLLNPVCTPLSFQRLAVSGLVLRPASLDLCPVGGALMRLDNGRLGGGATIAAPRLAGNLGSTPVTLAAAGSRITLGDTGFGLTDLAVRLGTEERLTRLDFATLDGRLDGNIVRGSFAGGAGQIGKVPLLMSAAAGDWTLEGGRLGLHGAMSVADAEPDPRFKPLAARDVVLTLVDSKIAATGTLVHPEKGVQVATVAIVHDLSDGAGKADLAVAGLNFNDKFQPDELTRLTFGVIANVAGTVAGTGQIRWNADAVTSDGVFRTANVDLAAAFGPVTGIAGEIHFTDLLNLESAPGQVVTIKTINPGIPVNEGRIVFRTLAGTRVQVESGDWPLAGGQLVLEPTLLDFTEAQQRRMTFRVTGMDAGKFLQQFDFDNLNATGTFDGSMPMIFDQAGGRIENGHLTMRAGGGTVAYLGEVTQEDVGFWGNLAFQALKSLRYRNLEVIMNGPLAGEMITEVRFAGVGQGDGAKRNFLFDRLQKLPFVFNVRITAPFRQLIDSAQSFYDPKRLIERNLPALIEEQKKRATPPQGTPPIQAPRLPPGSPGPFSLKKAGPCHDRCSDLETK</sequence>
<proteinExistence type="predicted"/>
<feature type="region of interest" description="Disordered" evidence="1">
    <location>
        <begin position="993"/>
        <end position="1038"/>
    </location>
</feature>